<evidence type="ECO:0000256" key="1">
    <source>
        <dbReference type="ARBA" id="ARBA00000826"/>
    </source>
</evidence>
<name>A0A3A4NWY0_ABYX5</name>
<evidence type="ECO:0000313" key="13">
    <source>
        <dbReference type="EMBL" id="RJP23085.1"/>
    </source>
</evidence>
<dbReference type="CDD" id="cd11322">
    <property type="entry name" value="AmyAc_Glg_BE"/>
    <property type="match status" value="1"/>
</dbReference>
<evidence type="ECO:0000256" key="6">
    <source>
        <dbReference type="ARBA" id="ARBA00022676"/>
    </source>
</evidence>
<dbReference type="NCBIfam" id="NF003811">
    <property type="entry name" value="PRK05402.1"/>
    <property type="match status" value="1"/>
</dbReference>
<dbReference type="FunFam" id="3.20.20.80:FF:000003">
    <property type="entry name" value="1,4-alpha-glucan branching enzyme GlgB"/>
    <property type="match status" value="1"/>
</dbReference>
<dbReference type="InterPro" id="IPR004193">
    <property type="entry name" value="Glyco_hydro_13_N"/>
</dbReference>
<evidence type="ECO:0000256" key="4">
    <source>
        <dbReference type="ARBA" id="ARBA00009000"/>
    </source>
</evidence>
<dbReference type="Gene3D" id="3.20.20.80">
    <property type="entry name" value="Glycosidases"/>
    <property type="match status" value="1"/>
</dbReference>
<dbReference type="NCBIfam" id="NF008967">
    <property type="entry name" value="PRK12313.1"/>
    <property type="match status" value="1"/>
</dbReference>
<dbReference type="InterPro" id="IPR013780">
    <property type="entry name" value="Glyco_hydro_b"/>
</dbReference>
<dbReference type="PIRSF" id="PIRSF000463">
    <property type="entry name" value="GlgB"/>
    <property type="match status" value="1"/>
</dbReference>
<evidence type="ECO:0000256" key="8">
    <source>
        <dbReference type="ARBA" id="ARBA00023056"/>
    </source>
</evidence>
<dbReference type="SUPFAM" id="SSF81296">
    <property type="entry name" value="E set domains"/>
    <property type="match status" value="2"/>
</dbReference>
<proteinExistence type="inferred from homology"/>
<keyword evidence="8 10" id="KW-0320">Glycogen biosynthesis</keyword>
<organism evidence="13 14">
    <name type="scientific">Abyssobacteria bacterium (strain SURF_5)</name>
    <dbReference type="NCBI Taxonomy" id="2093360"/>
    <lineage>
        <taxon>Bacteria</taxon>
        <taxon>Pseudomonadati</taxon>
        <taxon>Candidatus Hydrogenedentota</taxon>
        <taxon>Candidatus Abyssobacteria</taxon>
    </lineage>
</organism>
<keyword evidence="6 10" id="KW-0328">Glycosyltransferase</keyword>
<dbReference type="FunFam" id="2.60.40.10:FF:000169">
    <property type="entry name" value="1,4-alpha-glucan branching enzyme GlgB"/>
    <property type="match status" value="1"/>
</dbReference>
<dbReference type="Pfam" id="PF02806">
    <property type="entry name" value="Alpha-amylase_C"/>
    <property type="match status" value="1"/>
</dbReference>
<dbReference type="GO" id="GO:0004553">
    <property type="term" value="F:hydrolase activity, hydrolyzing O-glycosyl compounds"/>
    <property type="evidence" value="ECO:0007669"/>
    <property type="project" value="InterPro"/>
</dbReference>
<evidence type="ECO:0000313" key="14">
    <source>
        <dbReference type="Proteomes" id="UP000265882"/>
    </source>
</evidence>
<dbReference type="Pfam" id="PF00128">
    <property type="entry name" value="Alpha-amylase"/>
    <property type="match status" value="1"/>
</dbReference>
<evidence type="ECO:0000256" key="2">
    <source>
        <dbReference type="ARBA" id="ARBA00002953"/>
    </source>
</evidence>
<dbReference type="FunFam" id="2.60.40.1180:FF:000002">
    <property type="entry name" value="1,4-alpha-glucan branching enzyme GlgB"/>
    <property type="match status" value="1"/>
</dbReference>
<dbReference type="PANTHER" id="PTHR43651:SF3">
    <property type="entry name" value="1,4-ALPHA-GLUCAN-BRANCHING ENZYME"/>
    <property type="match status" value="1"/>
</dbReference>
<dbReference type="GO" id="GO:0043169">
    <property type="term" value="F:cation binding"/>
    <property type="evidence" value="ECO:0007669"/>
    <property type="project" value="InterPro"/>
</dbReference>
<evidence type="ECO:0000256" key="3">
    <source>
        <dbReference type="ARBA" id="ARBA00004964"/>
    </source>
</evidence>
<evidence type="ECO:0000256" key="5">
    <source>
        <dbReference type="ARBA" id="ARBA00022600"/>
    </source>
</evidence>
<keyword evidence="5 10" id="KW-0321">Glycogen metabolism</keyword>
<evidence type="ECO:0000256" key="9">
    <source>
        <dbReference type="ARBA" id="ARBA00023277"/>
    </source>
</evidence>
<dbReference type="GO" id="GO:0003844">
    <property type="term" value="F:1,4-alpha-glucan branching enzyme activity"/>
    <property type="evidence" value="ECO:0007669"/>
    <property type="project" value="UniProtKB-UniRule"/>
</dbReference>
<dbReference type="SUPFAM" id="SSF51445">
    <property type="entry name" value="(Trans)glycosidases"/>
    <property type="match status" value="1"/>
</dbReference>
<comment type="function">
    <text evidence="2 10">Catalyzes the formation of the alpha-1,6-glucosidic linkages in glycogen by scission of a 1,4-alpha-linked oligosaccharide from growing alpha-1,4-glucan chains and the subsequent attachment of the oligosaccharide to the alpha-1,6 position.</text>
</comment>
<dbReference type="InterPro" id="IPR006407">
    <property type="entry name" value="GlgB"/>
</dbReference>
<dbReference type="EMBL" id="QZKU01000051">
    <property type="protein sequence ID" value="RJP23085.1"/>
    <property type="molecule type" value="Genomic_DNA"/>
</dbReference>
<dbReference type="InterPro" id="IPR006047">
    <property type="entry name" value="GH13_cat_dom"/>
</dbReference>
<dbReference type="Gene3D" id="2.60.40.10">
    <property type="entry name" value="Immunoglobulins"/>
    <property type="match status" value="2"/>
</dbReference>
<dbReference type="InterPro" id="IPR014756">
    <property type="entry name" value="Ig_E-set"/>
</dbReference>
<dbReference type="SUPFAM" id="SSF51011">
    <property type="entry name" value="Glycosyl hydrolase domain"/>
    <property type="match status" value="1"/>
</dbReference>
<dbReference type="EC" id="2.4.1.18" evidence="10"/>
<keyword evidence="7 10" id="KW-0808">Transferase</keyword>
<dbReference type="InterPro" id="IPR017853">
    <property type="entry name" value="GH"/>
</dbReference>
<comment type="caution">
    <text evidence="13">The sequence shown here is derived from an EMBL/GenBank/DDBJ whole genome shotgun (WGS) entry which is preliminary data.</text>
</comment>
<dbReference type="AlphaFoldDB" id="A0A3A4NWY0"/>
<dbReference type="CDD" id="cd02855">
    <property type="entry name" value="E_set_GBE_prok_N"/>
    <property type="match status" value="1"/>
</dbReference>
<dbReference type="GO" id="GO:0005829">
    <property type="term" value="C:cytosol"/>
    <property type="evidence" value="ECO:0007669"/>
    <property type="project" value="TreeGrafter"/>
</dbReference>
<evidence type="ECO:0000259" key="12">
    <source>
        <dbReference type="SMART" id="SM00642"/>
    </source>
</evidence>
<sequence>METENLLIQPKTQDIERLLNGEFSNPHAILGAHPLKHPAQGVVVRAFHPDAVQVDLQSDRATVRMTRIHPGGLFAAALMNETLPFDYRLTFTFSNGETWERRDPYAYLPTLGDMDVYLLGEGSHRRLYQRLGAHPCVQNGRKGVAFAVWAPAAKRVSIIGEFNGWDGRLYPMRTIGSSGVWELFVPDMDAGILYKYEIKTADGHIRVKTDPCAFAMEAPPKTASIVWDMERYQWHDSEWLKTRQSKDLRRSPMAIYEVHLGSWLRPAQSPTRWLTYRDLADKLVKHVRELGFTHIELLPIAEHPFDGSWGYQVTGYFAPTARFGTPDDFKYFVDQCHQNEIGVILDWVPAHFPKDDYSLRWFDGTALYEHFDPRQAEHKDWGTLIFNLGRNEVRNFLLANALFWLDQYHIDALRVDAVASMIYLDYSRNDGEWIPNRYGGKENLEAIEFLQLMNEAVYAQFPGCFTIAEESTDYAGVTSPKYHGGLGFGFKWNMGWMHDTLQYFSKDPVHRKYHHNTLTFSMLYAYSENFVLPLSHDEVVHGKGSLLRKMPGDRWQQFANLRLLLAYMFTHPGKKLLFMGTELAPDYEWSHDFGLDWDLPKDPLRQQFQFFLRDLLALYRSEPTLWERDHDPRGFLWITCDDSAQSVVSYIRSSDTSYLVCACNFTPVVRYDYHIGVPEARAYKEILNTDSDLYGGGNVGNWGILNAVPQPFHGFAQSLSLTLPPLGCLILEPIDQSFDNQRTEKIQKQQLNLC</sequence>
<accession>A0A3A4NWY0</accession>
<evidence type="ECO:0000256" key="11">
    <source>
        <dbReference type="PIRSR" id="PIRSR000463-1"/>
    </source>
</evidence>
<comment type="subunit">
    <text evidence="10">Monomer.</text>
</comment>
<evidence type="ECO:0000256" key="10">
    <source>
        <dbReference type="HAMAP-Rule" id="MF_00685"/>
    </source>
</evidence>
<dbReference type="GO" id="GO:0005978">
    <property type="term" value="P:glycogen biosynthetic process"/>
    <property type="evidence" value="ECO:0007669"/>
    <property type="project" value="UniProtKB-UniRule"/>
</dbReference>
<dbReference type="Pfam" id="PF02922">
    <property type="entry name" value="CBM_48"/>
    <property type="match status" value="1"/>
</dbReference>
<dbReference type="Proteomes" id="UP000265882">
    <property type="component" value="Unassembled WGS sequence"/>
</dbReference>
<dbReference type="SMART" id="SM00642">
    <property type="entry name" value="Aamy"/>
    <property type="match status" value="1"/>
</dbReference>
<feature type="active site" description="Nucleophile" evidence="10 11">
    <location>
        <position position="416"/>
    </location>
</feature>
<protein>
    <recommendedName>
        <fullName evidence="10">1,4-alpha-glucan branching enzyme GlgB</fullName>
        <ecNumber evidence="10">2.4.1.18</ecNumber>
    </recommendedName>
    <alternativeName>
        <fullName evidence="10">1,4-alpha-D-glucan:1,4-alpha-D-glucan 6-glucosyl-transferase</fullName>
    </alternativeName>
    <alternativeName>
        <fullName evidence="10">Alpha-(1-&gt;4)-glucan branching enzyme</fullName>
    </alternativeName>
    <alternativeName>
        <fullName evidence="10">Glycogen branching enzyme</fullName>
        <shortName evidence="10">BE</shortName>
    </alternativeName>
</protein>
<dbReference type="InterPro" id="IPR054169">
    <property type="entry name" value="GlgB_N"/>
</dbReference>
<keyword evidence="9 10" id="KW-0119">Carbohydrate metabolism</keyword>
<dbReference type="NCBIfam" id="TIGR01515">
    <property type="entry name" value="branching_enzym"/>
    <property type="match status" value="1"/>
</dbReference>
<dbReference type="PANTHER" id="PTHR43651">
    <property type="entry name" value="1,4-ALPHA-GLUCAN-BRANCHING ENZYME"/>
    <property type="match status" value="1"/>
</dbReference>
<dbReference type="HAMAP" id="MF_00685">
    <property type="entry name" value="GlgB"/>
    <property type="match status" value="1"/>
</dbReference>
<comment type="catalytic activity">
    <reaction evidence="1 10">
        <text>Transfers a segment of a (1-&gt;4)-alpha-D-glucan chain to a primary hydroxy group in a similar glucan chain.</text>
        <dbReference type="EC" id="2.4.1.18"/>
    </reaction>
</comment>
<dbReference type="InterPro" id="IPR037439">
    <property type="entry name" value="Branching_enzy"/>
</dbReference>
<dbReference type="InterPro" id="IPR013783">
    <property type="entry name" value="Ig-like_fold"/>
</dbReference>
<feature type="active site" description="Proton donor" evidence="10 11">
    <location>
        <position position="469"/>
    </location>
</feature>
<dbReference type="UniPathway" id="UPA00164"/>
<comment type="similarity">
    <text evidence="4 10">Belongs to the glycosyl hydrolase 13 family. GlgB subfamily.</text>
</comment>
<dbReference type="InterPro" id="IPR006048">
    <property type="entry name" value="A-amylase/branching_C"/>
</dbReference>
<dbReference type="InterPro" id="IPR044143">
    <property type="entry name" value="GlgB_N_E_set_prok"/>
</dbReference>
<evidence type="ECO:0000256" key="7">
    <source>
        <dbReference type="ARBA" id="ARBA00022679"/>
    </source>
</evidence>
<reference evidence="13 14" key="1">
    <citation type="journal article" date="2017" name="ISME J.">
        <title>Energy and carbon metabolisms in a deep terrestrial subsurface fluid microbial community.</title>
        <authorList>
            <person name="Momper L."/>
            <person name="Jungbluth S.P."/>
            <person name="Lee M.D."/>
            <person name="Amend J.P."/>
        </authorList>
    </citation>
    <scope>NUCLEOTIDE SEQUENCE [LARGE SCALE GENOMIC DNA]</scope>
    <source>
        <strain evidence="13">SURF_5</strain>
    </source>
</reference>
<dbReference type="Gene3D" id="2.60.40.1180">
    <property type="entry name" value="Golgi alpha-mannosidase II"/>
    <property type="match status" value="1"/>
</dbReference>
<dbReference type="Pfam" id="PF22019">
    <property type="entry name" value="GlgB_N"/>
    <property type="match status" value="1"/>
</dbReference>
<feature type="domain" description="Glycosyl hydrolase family 13 catalytic" evidence="12">
    <location>
        <begin position="257"/>
        <end position="617"/>
    </location>
</feature>
<comment type="pathway">
    <text evidence="3 10">Glycan biosynthesis; glycogen biosynthesis.</text>
</comment>
<gene>
    <name evidence="10 13" type="primary">glgB</name>
    <name evidence="13" type="ORF">C4520_07020</name>
</gene>